<organism evidence="2 3">
    <name type="scientific">Aspergillus wentii DTO 134E9</name>
    <dbReference type="NCBI Taxonomy" id="1073089"/>
    <lineage>
        <taxon>Eukaryota</taxon>
        <taxon>Fungi</taxon>
        <taxon>Dikarya</taxon>
        <taxon>Ascomycota</taxon>
        <taxon>Pezizomycotina</taxon>
        <taxon>Eurotiomycetes</taxon>
        <taxon>Eurotiomycetidae</taxon>
        <taxon>Eurotiales</taxon>
        <taxon>Aspergillaceae</taxon>
        <taxon>Aspergillus</taxon>
        <taxon>Aspergillus subgen. Cremei</taxon>
    </lineage>
</organism>
<dbReference type="SUPFAM" id="SSF56112">
    <property type="entry name" value="Protein kinase-like (PK-like)"/>
    <property type="match status" value="1"/>
</dbReference>
<gene>
    <name evidence="2" type="ORF">ASPWEDRAFT_437805</name>
</gene>
<dbReference type="PANTHER" id="PTHR21310:SF54">
    <property type="entry name" value="AMINOGLYCOSIDE PHOSPHOTRANSFERASE DOMAIN-CONTAINING PROTEIN"/>
    <property type="match status" value="1"/>
</dbReference>
<dbReference type="InterPro" id="IPR011009">
    <property type="entry name" value="Kinase-like_dom_sf"/>
</dbReference>
<dbReference type="OrthoDB" id="2906425at2759"/>
<dbReference type="EMBL" id="KV878211">
    <property type="protein sequence ID" value="OJJ37047.1"/>
    <property type="molecule type" value="Genomic_DNA"/>
</dbReference>
<dbReference type="RefSeq" id="XP_040690723.1">
    <property type="nucleotide sequence ID" value="XM_040836104.1"/>
</dbReference>
<dbReference type="VEuPathDB" id="FungiDB:ASPWEDRAFT_437805"/>
<sequence>METPNSMPERHIVSISQLPDATKREMDFLESSFFQNPNHRLPTPAQVKALSTDISTTPKPEPIIFENPNIFVKFGLYVTIAEAQCLWMIRQVFRGKIPVPELFGWRIDDEGHVFIYMELIQGKRLADRWDGLDSVDKGVLRDQLCDIVGCLRQLEQDPSDKFIGSINRQPPLDYVFELQPGGRPFLSVKDFNDWFASLVQQRLLPSLKCKDPYRHILPDDGAIKFTHADLHRANIMVSSDSPIRILGIVDWEQSGWYPDFWEYCKAHYTCWCEDEWRVDFFDKFLLPRMDEFLVFSEYTMSIGAV</sequence>
<dbReference type="InterPro" id="IPR002575">
    <property type="entry name" value="Aminoglycoside_PTrfase"/>
</dbReference>
<evidence type="ECO:0000313" key="3">
    <source>
        <dbReference type="Proteomes" id="UP000184383"/>
    </source>
</evidence>
<dbReference type="Proteomes" id="UP000184383">
    <property type="component" value="Unassembled WGS sequence"/>
</dbReference>
<name>A0A1L9RQF6_ASPWE</name>
<dbReference type="PANTHER" id="PTHR21310">
    <property type="entry name" value="AMINOGLYCOSIDE PHOSPHOTRANSFERASE-RELATED-RELATED"/>
    <property type="match status" value="1"/>
</dbReference>
<feature type="domain" description="Aminoglycoside phosphotransferase" evidence="1">
    <location>
        <begin position="94"/>
        <end position="281"/>
    </location>
</feature>
<evidence type="ECO:0000313" key="2">
    <source>
        <dbReference type="EMBL" id="OJJ37047.1"/>
    </source>
</evidence>
<dbReference type="InterPro" id="IPR051678">
    <property type="entry name" value="AGP_Transferase"/>
</dbReference>
<evidence type="ECO:0000259" key="1">
    <source>
        <dbReference type="Pfam" id="PF01636"/>
    </source>
</evidence>
<reference evidence="3" key="1">
    <citation type="journal article" date="2017" name="Genome Biol.">
        <title>Comparative genomics reveals high biological diversity and specific adaptations in the industrially and medically important fungal genus Aspergillus.</title>
        <authorList>
            <person name="de Vries R.P."/>
            <person name="Riley R."/>
            <person name="Wiebenga A."/>
            <person name="Aguilar-Osorio G."/>
            <person name="Amillis S."/>
            <person name="Uchima C.A."/>
            <person name="Anderluh G."/>
            <person name="Asadollahi M."/>
            <person name="Askin M."/>
            <person name="Barry K."/>
            <person name="Battaglia E."/>
            <person name="Bayram O."/>
            <person name="Benocci T."/>
            <person name="Braus-Stromeyer S.A."/>
            <person name="Caldana C."/>
            <person name="Canovas D."/>
            <person name="Cerqueira G.C."/>
            <person name="Chen F."/>
            <person name="Chen W."/>
            <person name="Choi C."/>
            <person name="Clum A."/>
            <person name="Dos Santos R.A."/>
            <person name="Damasio A.R."/>
            <person name="Diallinas G."/>
            <person name="Emri T."/>
            <person name="Fekete E."/>
            <person name="Flipphi M."/>
            <person name="Freyberg S."/>
            <person name="Gallo A."/>
            <person name="Gournas C."/>
            <person name="Habgood R."/>
            <person name="Hainaut M."/>
            <person name="Harispe M.L."/>
            <person name="Henrissat B."/>
            <person name="Hilden K.S."/>
            <person name="Hope R."/>
            <person name="Hossain A."/>
            <person name="Karabika E."/>
            <person name="Karaffa L."/>
            <person name="Karanyi Z."/>
            <person name="Krasevec N."/>
            <person name="Kuo A."/>
            <person name="Kusch H."/>
            <person name="LaButti K."/>
            <person name="Lagendijk E.L."/>
            <person name="Lapidus A."/>
            <person name="Levasseur A."/>
            <person name="Lindquist E."/>
            <person name="Lipzen A."/>
            <person name="Logrieco A.F."/>
            <person name="MacCabe A."/>
            <person name="Maekelae M.R."/>
            <person name="Malavazi I."/>
            <person name="Melin P."/>
            <person name="Meyer V."/>
            <person name="Mielnichuk N."/>
            <person name="Miskei M."/>
            <person name="Molnar A.P."/>
            <person name="Mule G."/>
            <person name="Ngan C.Y."/>
            <person name="Orejas M."/>
            <person name="Orosz E."/>
            <person name="Ouedraogo J.P."/>
            <person name="Overkamp K.M."/>
            <person name="Park H.-S."/>
            <person name="Perrone G."/>
            <person name="Piumi F."/>
            <person name="Punt P.J."/>
            <person name="Ram A.F."/>
            <person name="Ramon A."/>
            <person name="Rauscher S."/>
            <person name="Record E."/>
            <person name="Riano-Pachon D.M."/>
            <person name="Robert V."/>
            <person name="Roehrig J."/>
            <person name="Ruller R."/>
            <person name="Salamov A."/>
            <person name="Salih N.S."/>
            <person name="Samson R.A."/>
            <person name="Sandor E."/>
            <person name="Sanguinetti M."/>
            <person name="Schuetze T."/>
            <person name="Sepcic K."/>
            <person name="Shelest E."/>
            <person name="Sherlock G."/>
            <person name="Sophianopoulou V."/>
            <person name="Squina F.M."/>
            <person name="Sun H."/>
            <person name="Susca A."/>
            <person name="Todd R.B."/>
            <person name="Tsang A."/>
            <person name="Unkles S.E."/>
            <person name="van de Wiele N."/>
            <person name="van Rossen-Uffink D."/>
            <person name="Oliveira J.V."/>
            <person name="Vesth T.C."/>
            <person name="Visser J."/>
            <person name="Yu J.-H."/>
            <person name="Zhou M."/>
            <person name="Andersen M.R."/>
            <person name="Archer D.B."/>
            <person name="Baker S.E."/>
            <person name="Benoit I."/>
            <person name="Brakhage A.A."/>
            <person name="Braus G.H."/>
            <person name="Fischer R."/>
            <person name="Frisvad J.C."/>
            <person name="Goldman G.H."/>
            <person name="Houbraken J."/>
            <person name="Oakley B."/>
            <person name="Pocsi I."/>
            <person name="Scazzocchio C."/>
            <person name="Seiboth B."/>
            <person name="vanKuyk P.A."/>
            <person name="Wortman J."/>
            <person name="Dyer P.S."/>
            <person name="Grigoriev I.V."/>
        </authorList>
    </citation>
    <scope>NUCLEOTIDE SEQUENCE [LARGE SCALE GENOMIC DNA]</scope>
    <source>
        <strain evidence="3">DTO 134E9</strain>
    </source>
</reference>
<dbReference type="Gene3D" id="3.90.1200.10">
    <property type="match status" value="1"/>
</dbReference>
<dbReference type="STRING" id="1073089.A0A1L9RQF6"/>
<keyword evidence="3" id="KW-1185">Reference proteome</keyword>
<dbReference type="AlphaFoldDB" id="A0A1L9RQF6"/>
<proteinExistence type="predicted"/>
<accession>A0A1L9RQF6</accession>
<protein>
    <recommendedName>
        <fullName evidence="1">Aminoglycoside phosphotransferase domain-containing protein</fullName>
    </recommendedName>
</protein>
<dbReference type="Pfam" id="PF01636">
    <property type="entry name" value="APH"/>
    <property type="match status" value="1"/>
</dbReference>
<dbReference type="GeneID" id="63751952"/>